<evidence type="ECO:0000313" key="3">
    <source>
        <dbReference type="EMBL" id="SSZ30122.1"/>
    </source>
</evidence>
<dbReference type="Gene3D" id="3.10.350.10">
    <property type="entry name" value="LysM domain"/>
    <property type="match status" value="1"/>
</dbReference>
<dbReference type="Pfam" id="PF04972">
    <property type="entry name" value="BON"/>
    <property type="match status" value="1"/>
</dbReference>
<gene>
    <name evidence="3" type="primary">ygaU</name>
    <name evidence="3" type="ORF">NCTC5908_01942</name>
</gene>
<dbReference type="EMBL" id="UFSP01000003">
    <property type="protein sequence ID" value="SSZ30122.1"/>
    <property type="molecule type" value="Genomic_DNA"/>
</dbReference>
<dbReference type="PROSITE" id="PS50914">
    <property type="entry name" value="BON"/>
    <property type="match status" value="1"/>
</dbReference>
<dbReference type="SUPFAM" id="SSF54106">
    <property type="entry name" value="LysM domain"/>
    <property type="match status" value="1"/>
</dbReference>
<proteinExistence type="predicted"/>
<dbReference type="InterPro" id="IPR007055">
    <property type="entry name" value="BON_dom"/>
</dbReference>
<dbReference type="Proteomes" id="UP000253728">
    <property type="component" value="Unassembled WGS sequence"/>
</dbReference>
<accession>A0A336NB35</accession>
<evidence type="ECO:0000313" key="4">
    <source>
        <dbReference type="Proteomes" id="UP000253728"/>
    </source>
</evidence>
<evidence type="ECO:0000259" key="2">
    <source>
        <dbReference type="PROSITE" id="PS51782"/>
    </source>
</evidence>
<feature type="domain" description="BON" evidence="1">
    <location>
        <begin position="1"/>
        <end position="61"/>
    </location>
</feature>
<dbReference type="PANTHER" id="PTHR34700">
    <property type="entry name" value="POTASSIUM BINDING PROTEIN KBP"/>
    <property type="match status" value="1"/>
</dbReference>
<dbReference type="InterPro" id="IPR036779">
    <property type="entry name" value="LysM_dom_sf"/>
</dbReference>
<sequence>MTKHINEDNPGVADVDVKVENGVAKISGVASSAGALEKAVLMAGNIIGISNVNIDDVTVQNGESLAGDDEFYVIQKGDTLWKIAEKHYGNGSKYTAIVAANKEVIKDADKIFPGQKFVCRKGYSFALKMFRKMTVLWVEVRSFFSVFFKRVTF</sequence>
<dbReference type="SMART" id="SM00257">
    <property type="entry name" value="LysM"/>
    <property type="match status" value="1"/>
</dbReference>
<protein>
    <submittedName>
        <fullName evidence="3">LysM domain/BON superfamily protein</fullName>
    </submittedName>
</protein>
<dbReference type="InterPro" id="IPR018392">
    <property type="entry name" value="LysM"/>
</dbReference>
<dbReference type="STRING" id="732.ADJ80_04450"/>
<dbReference type="CDD" id="cd00118">
    <property type="entry name" value="LysM"/>
    <property type="match status" value="1"/>
</dbReference>
<feature type="domain" description="LysM" evidence="2">
    <location>
        <begin position="70"/>
        <end position="119"/>
    </location>
</feature>
<dbReference type="Pfam" id="PF01476">
    <property type="entry name" value="LysM"/>
    <property type="match status" value="1"/>
</dbReference>
<dbReference type="InterPro" id="IPR052196">
    <property type="entry name" value="Bact_Kbp"/>
</dbReference>
<organism evidence="3 4">
    <name type="scientific">Aggregatibacter aphrophilus</name>
    <name type="common">Haemophilus aphrophilus</name>
    <dbReference type="NCBI Taxonomy" id="732"/>
    <lineage>
        <taxon>Bacteria</taxon>
        <taxon>Pseudomonadati</taxon>
        <taxon>Pseudomonadota</taxon>
        <taxon>Gammaproteobacteria</taxon>
        <taxon>Pasteurellales</taxon>
        <taxon>Pasteurellaceae</taxon>
        <taxon>Aggregatibacter</taxon>
    </lineage>
</organism>
<evidence type="ECO:0000259" key="1">
    <source>
        <dbReference type="PROSITE" id="PS50914"/>
    </source>
</evidence>
<name>A0A336NB35_AGGAP</name>
<dbReference type="PANTHER" id="PTHR34700:SF4">
    <property type="entry name" value="PHAGE-LIKE ELEMENT PBSX PROTEIN XKDP"/>
    <property type="match status" value="1"/>
</dbReference>
<dbReference type="AlphaFoldDB" id="A0A336NB35"/>
<dbReference type="PROSITE" id="PS51782">
    <property type="entry name" value="LYSM"/>
    <property type="match status" value="1"/>
</dbReference>
<reference evidence="3 4" key="1">
    <citation type="submission" date="2018-06" db="EMBL/GenBank/DDBJ databases">
        <authorList>
            <consortium name="Pathogen Informatics"/>
            <person name="Doyle S."/>
        </authorList>
    </citation>
    <scope>NUCLEOTIDE SEQUENCE [LARGE SCALE GENOMIC DNA]</scope>
    <source>
        <strain evidence="3 4">NCTC5908</strain>
    </source>
</reference>